<dbReference type="Proteomes" id="UP000823914">
    <property type="component" value="Unassembled WGS sequence"/>
</dbReference>
<evidence type="ECO:0000313" key="3">
    <source>
        <dbReference type="Proteomes" id="UP000823914"/>
    </source>
</evidence>
<name>A0A9E2L0Z2_9SPIR</name>
<dbReference type="EMBL" id="JAHLFV010000030">
    <property type="protein sequence ID" value="MBU3849195.1"/>
    <property type="molecule type" value="Genomic_DNA"/>
</dbReference>
<comment type="caution">
    <text evidence="2">The sequence shown here is derived from an EMBL/GenBank/DDBJ whole genome shotgun (WGS) entry which is preliminary data.</text>
</comment>
<dbReference type="CDD" id="cd00077">
    <property type="entry name" value="HDc"/>
    <property type="match status" value="1"/>
</dbReference>
<organism evidence="2 3">
    <name type="scientific">Candidatus Treponema excrementipullorum</name>
    <dbReference type="NCBI Taxonomy" id="2838768"/>
    <lineage>
        <taxon>Bacteria</taxon>
        <taxon>Pseudomonadati</taxon>
        <taxon>Spirochaetota</taxon>
        <taxon>Spirochaetia</taxon>
        <taxon>Spirochaetales</taxon>
        <taxon>Treponemataceae</taxon>
        <taxon>Treponema</taxon>
    </lineage>
</organism>
<dbReference type="InterPro" id="IPR006674">
    <property type="entry name" value="HD_domain"/>
</dbReference>
<dbReference type="SUPFAM" id="SSF109604">
    <property type="entry name" value="HD-domain/PDEase-like"/>
    <property type="match status" value="1"/>
</dbReference>
<dbReference type="InterPro" id="IPR003607">
    <property type="entry name" value="HD/PDEase_dom"/>
</dbReference>
<reference evidence="2" key="2">
    <citation type="submission" date="2021-04" db="EMBL/GenBank/DDBJ databases">
        <authorList>
            <person name="Gilroy R."/>
        </authorList>
    </citation>
    <scope>NUCLEOTIDE SEQUENCE</scope>
    <source>
        <strain evidence="2">Gambia15-2214</strain>
    </source>
</reference>
<proteinExistence type="predicted"/>
<gene>
    <name evidence="2" type="ORF">IAA16_01355</name>
</gene>
<reference evidence="2" key="1">
    <citation type="journal article" date="2021" name="PeerJ">
        <title>Extensive microbial diversity within the chicken gut microbiome revealed by metagenomics and culture.</title>
        <authorList>
            <person name="Gilroy R."/>
            <person name="Ravi A."/>
            <person name="Getino M."/>
            <person name="Pursley I."/>
            <person name="Horton D.L."/>
            <person name="Alikhan N.F."/>
            <person name="Baker D."/>
            <person name="Gharbi K."/>
            <person name="Hall N."/>
            <person name="Watson M."/>
            <person name="Adriaenssens E.M."/>
            <person name="Foster-Nyarko E."/>
            <person name="Jarju S."/>
            <person name="Secka A."/>
            <person name="Antonio M."/>
            <person name="Oren A."/>
            <person name="Chaudhuri R.R."/>
            <person name="La Ragione R."/>
            <person name="Hildebrand F."/>
            <person name="Pallen M.J."/>
        </authorList>
    </citation>
    <scope>NUCLEOTIDE SEQUENCE</scope>
    <source>
        <strain evidence="2">Gambia15-2214</strain>
    </source>
</reference>
<dbReference type="SMART" id="SM00471">
    <property type="entry name" value="HDc"/>
    <property type="match status" value="1"/>
</dbReference>
<accession>A0A9E2L0Z2</accession>
<evidence type="ECO:0000313" key="2">
    <source>
        <dbReference type="EMBL" id="MBU3849195.1"/>
    </source>
</evidence>
<protein>
    <submittedName>
        <fullName evidence="2">HD domain-containing protein</fullName>
    </submittedName>
</protein>
<evidence type="ECO:0000259" key="1">
    <source>
        <dbReference type="SMART" id="SM00471"/>
    </source>
</evidence>
<dbReference type="PANTHER" id="PTHR35795">
    <property type="entry name" value="SLR1885 PROTEIN"/>
    <property type="match status" value="1"/>
</dbReference>
<dbReference type="AlphaFoldDB" id="A0A9E2L0Z2"/>
<sequence>MKDAFVSVSCQEKSPLWQQGIQRSSALYPRGNDIRSEFERDYTRILHSEAYRRLKHKTQIFFAPQNDHVCTRMEHVAHVTSVAATITKYLGLNQQLATAIALGHDIGHPPFAHAGEECLNSLLKQKEGKNAPKKFWHQRNGLFFADYIETLQDPEEQAKNLDLTYAVRDGILSHSSSGLSSSSHGDTYHASIVLPNGLKPRKEAIDLYEISQASSLQPFTWEGCVVKLANIIAYIGRDIEDARRYQILDMGAYRQLQEIVASCFGFTVGKTVNTTVLINDLIVDLCQQSSPETGLLFSPEYYKFIQELINFNASHIYNHWRLEEFKHYAFNIIKTIYRTLIQSYPFVQNRKTRLALKQYPRLSVSFENWLVKYTAYDPQQKERLRFSHIPTVFDISDRESYEKCVIEYISGMTDQFAIAVHGEIISF</sequence>
<dbReference type="Pfam" id="PF01966">
    <property type="entry name" value="HD"/>
    <property type="match status" value="1"/>
</dbReference>
<feature type="domain" description="HD/PDEase" evidence="1">
    <location>
        <begin position="68"/>
        <end position="244"/>
    </location>
</feature>
<dbReference type="PANTHER" id="PTHR35795:SF1">
    <property type="entry name" value="BIS(5'-NUCLEOSYL)-TETRAPHOSPHATASE, SYMMETRICAL"/>
    <property type="match status" value="1"/>
</dbReference>
<dbReference type="Gene3D" id="1.10.3210.10">
    <property type="entry name" value="Hypothetical protein af1432"/>
    <property type="match status" value="1"/>
</dbReference>
<dbReference type="InterPro" id="IPR051094">
    <property type="entry name" value="Diverse_Catalytic_Enzymes"/>
</dbReference>